<proteinExistence type="predicted"/>
<organism evidence="3 4">
    <name type="scientific">Rhizopus delemar</name>
    <dbReference type="NCBI Taxonomy" id="936053"/>
    <lineage>
        <taxon>Eukaryota</taxon>
        <taxon>Fungi</taxon>
        <taxon>Fungi incertae sedis</taxon>
        <taxon>Mucoromycota</taxon>
        <taxon>Mucoromycotina</taxon>
        <taxon>Mucoromycetes</taxon>
        <taxon>Mucorales</taxon>
        <taxon>Mucorineae</taxon>
        <taxon>Rhizopodaceae</taxon>
        <taxon>Rhizopus</taxon>
    </lineage>
</organism>
<feature type="region of interest" description="Disordered" evidence="1">
    <location>
        <begin position="72"/>
        <end position="103"/>
    </location>
</feature>
<feature type="signal peptide" evidence="2">
    <location>
        <begin position="1"/>
        <end position="22"/>
    </location>
</feature>
<evidence type="ECO:0000313" key="3">
    <source>
        <dbReference type="EMBL" id="KAG1535236.1"/>
    </source>
</evidence>
<dbReference type="AlphaFoldDB" id="A0A9P6XY99"/>
<accession>A0A9P6XY99</accession>
<sequence length="103" mass="10253">MSKLRRPTLALAIIASLSLAACDRPADPAAGTAAPADAAPAAAKPMLGSFGFDASGMDRSIAAGDDFFGFANASTSSPRRPWPTPAPSSKAPPATPRPAATTS</sequence>
<feature type="chain" id="PRO_5040165580" description="Lipoprotein" evidence="2">
    <location>
        <begin position="23"/>
        <end position="103"/>
    </location>
</feature>
<dbReference type="EMBL" id="JAANIU010008367">
    <property type="protein sequence ID" value="KAG1535236.1"/>
    <property type="molecule type" value="Genomic_DNA"/>
</dbReference>
<gene>
    <name evidence="3" type="ORF">G6F50_015356</name>
</gene>
<name>A0A9P6XY99_9FUNG</name>
<evidence type="ECO:0008006" key="5">
    <source>
        <dbReference type="Google" id="ProtNLM"/>
    </source>
</evidence>
<evidence type="ECO:0000256" key="1">
    <source>
        <dbReference type="SAM" id="MobiDB-lite"/>
    </source>
</evidence>
<keyword evidence="4" id="KW-1185">Reference proteome</keyword>
<evidence type="ECO:0000256" key="2">
    <source>
        <dbReference type="SAM" id="SignalP"/>
    </source>
</evidence>
<protein>
    <recommendedName>
        <fullName evidence="5">Lipoprotein</fullName>
    </recommendedName>
</protein>
<dbReference type="PROSITE" id="PS51257">
    <property type="entry name" value="PROKAR_LIPOPROTEIN"/>
    <property type="match status" value="1"/>
</dbReference>
<reference evidence="3 4" key="1">
    <citation type="journal article" date="2020" name="Microb. Genom.">
        <title>Genetic diversity of clinical and environmental Mucorales isolates obtained from an investigation of mucormycosis cases among solid organ transplant recipients.</title>
        <authorList>
            <person name="Nguyen M.H."/>
            <person name="Kaul D."/>
            <person name="Muto C."/>
            <person name="Cheng S.J."/>
            <person name="Richter R.A."/>
            <person name="Bruno V.M."/>
            <person name="Liu G."/>
            <person name="Beyhan S."/>
            <person name="Sundermann A.J."/>
            <person name="Mounaud S."/>
            <person name="Pasculle A.W."/>
            <person name="Nierman W.C."/>
            <person name="Driscoll E."/>
            <person name="Cumbie R."/>
            <person name="Clancy C.J."/>
            <person name="Dupont C.L."/>
        </authorList>
    </citation>
    <scope>NUCLEOTIDE SEQUENCE [LARGE SCALE GENOMIC DNA]</scope>
    <source>
        <strain evidence="3 4">GL24</strain>
    </source>
</reference>
<evidence type="ECO:0000313" key="4">
    <source>
        <dbReference type="Proteomes" id="UP000740926"/>
    </source>
</evidence>
<dbReference type="Proteomes" id="UP000740926">
    <property type="component" value="Unassembled WGS sequence"/>
</dbReference>
<keyword evidence="2" id="KW-0732">Signal</keyword>
<feature type="compositionally biased region" description="Low complexity" evidence="1">
    <location>
        <begin position="87"/>
        <end position="103"/>
    </location>
</feature>
<comment type="caution">
    <text evidence="3">The sequence shown here is derived from an EMBL/GenBank/DDBJ whole genome shotgun (WGS) entry which is preliminary data.</text>
</comment>